<dbReference type="SUPFAM" id="SSF48498">
    <property type="entry name" value="Tetracyclin repressor-like, C-terminal domain"/>
    <property type="match status" value="1"/>
</dbReference>
<evidence type="ECO:0000313" key="5">
    <source>
        <dbReference type="Proteomes" id="UP001516351"/>
    </source>
</evidence>
<sequence length="114" mass="11922">MRGQYPTAAHAVGNAYIAFAHANPDLFRLMFRDALLDHDRPDLAAAAGRAFEALRLLSDHEVSGAAQAARMAGLWGRVHGLAVLAIDGMLGPLRKGAESASLTGFLQAALEAAG</sequence>
<dbReference type="RefSeq" id="WP_267310105.1">
    <property type="nucleotide sequence ID" value="NZ_JABXXV010000004.1"/>
</dbReference>
<dbReference type="Pfam" id="PF13305">
    <property type="entry name" value="TetR_C_33"/>
    <property type="match status" value="1"/>
</dbReference>
<keyword evidence="5" id="KW-1185">Reference proteome</keyword>
<proteinExistence type="predicted"/>
<name>A0ABX2P5Q9_9PROT</name>
<evidence type="ECO:0000313" key="4">
    <source>
        <dbReference type="EMBL" id="NVN46850.1"/>
    </source>
</evidence>
<evidence type="ECO:0000256" key="1">
    <source>
        <dbReference type="ARBA" id="ARBA00023015"/>
    </source>
</evidence>
<keyword evidence="2" id="KW-0804">Transcription</keyword>
<comment type="caution">
    <text evidence="4">The sequence shown here is derived from an EMBL/GenBank/DDBJ whole genome shotgun (WGS) entry which is preliminary data.</text>
</comment>
<dbReference type="InterPro" id="IPR036271">
    <property type="entry name" value="Tet_transcr_reg_TetR-rel_C_sf"/>
</dbReference>
<evidence type="ECO:0000256" key="2">
    <source>
        <dbReference type="ARBA" id="ARBA00023163"/>
    </source>
</evidence>
<dbReference type="Proteomes" id="UP001516351">
    <property type="component" value="Unassembled WGS sequence"/>
</dbReference>
<accession>A0ABX2P5Q9</accession>
<keyword evidence="1" id="KW-0805">Transcription regulation</keyword>
<evidence type="ECO:0000259" key="3">
    <source>
        <dbReference type="Pfam" id="PF13305"/>
    </source>
</evidence>
<dbReference type="InterPro" id="IPR025996">
    <property type="entry name" value="MT1864/Rv1816-like_C"/>
</dbReference>
<dbReference type="Gene3D" id="1.10.357.10">
    <property type="entry name" value="Tetracycline Repressor, domain 2"/>
    <property type="match status" value="1"/>
</dbReference>
<organism evidence="4 5">
    <name type="scientific">Asaia spathodeae</name>
    <dbReference type="NCBI Taxonomy" id="657016"/>
    <lineage>
        <taxon>Bacteria</taxon>
        <taxon>Pseudomonadati</taxon>
        <taxon>Pseudomonadota</taxon>
        <taxon>Alphaproteobacteria</taxon>
        <taxon>Acetobacterales</taxon>
        <taxon>Acetobacteraceae</taxon>
        <taxon>Asaia</taxon>
    </lineage>
</organism>
<protein>
    <submittedName>
        <fullName evidence="4">WHG domain-containing protein</fullName>
    </submittedName>
</protein>
<feature type="domain" description="HTH-type transcriptional regulator MT1864/Rv1816-like C-terminal" evidence="3">
    <location>
        <begin position="10"/>
        <end position="99"/>
    </location>
</feature>
<gene>
    <name evidence="4" type="ORF">HW542_08515</name>
</gene>
<dbReference type="EMBL" id="JABXXV010000004">
    <property type="protein sequence ID" value="NVN46850.1"/>
    <property type="molecule type" value="Genomic_DNA"/>
</dbReference>
<reference evidence="4 5" key="1">
    <citation type="submission" date="2020-06" db="EMBL/GenBank/DDBJ databases">
        <title>Synonyms of Asaia species.</title>
        <authorList>
            <person name="Sombolestani A."/>
        </authorList>
    </citation>
    <scope>NUCLEOTIDE SEQUENCE [LARGE SCALE GENOMIC DNA]</scope>
    <source>
        <strain evidence="4 5">LMG 27047</strain>
    </source>
</reference>